<feature type="transmembrane region" description="Helical" evidence="1">
    <location>
        <begin position="210"/>
        <end position="229"/>
    </location>
</feature>
<name>A0A9J7HJ13_BRAFL</name>
<keyword evidence="1" id="KW-1133">Transmembrane helix</keyword>
<protein>
    <submittedName>
        <fullName evidence="3">Pannexin-2-like</fullName>
    </submittedName>
</protein>
<dbReference type="GeneID" id="118405257"/>
<keyword evidence="1" id="KW-0472">Membrane</keyword>
<evidence type="ECO:0000256" key="1">
    <source>
        <dbReference type="SAM" id="Phobius"/>
    </source>
</evidence>
<dbReference type="AlphaFoldDB" id="A0A9J7HJ13"/>
<keyword evidence="2" id="KW-1185">Reference proteome</keyword>
<dbReference type="KEGG" id="bfo:118405257"/>
<dbReference type="OrthoDB" id="10048154at2759"/>
<evidence type="ECO:0000313" key="2">
    <source>
        <dbReference type="Proteomes" id="UP000001554"/>
    </source>
</evidence>
<evidence type="ECO:0000313" key="3">
    <source>
        <dbReference type="RefSeq" id="XP_035660549.1"/>
    </source>
</evidence>
<dbReference type="GO" id="GO:0032732">
    <property type="term" value="P:positive regulation of interleukin-1 production"/>
    <property type="evidence" value="ECO:0007669"/>
    <property type="project" value="InterPro"/>
</dbReference>
<dbReference type="PANTHER" id="PTHR15759">
    <property type="entry name" value="PANNEXIN"/>
    <property type="match status" value="1"/>
</dbReference>
<reference evidence="2" key="1">
    <citation type="journal article" date="2020" name="Nat. Ecol. Evol.">
        <title>Deeply conserved synteny resolves early events in vertebrate evolution.</title>
        <authorList>
            <person name="Simakov O."/>
            <person name="Marletaz F."/>
            <person name="Yue J.X."/>
            <person name="O'Connell B."/>
            <person name="Jenkins J."/>
            <person name="Brandt A."/>
            <person name="Calef R."/>
            <person name="Tung C.H."/>
            <person name="Huang T.K."/>
            <person name="Schmutz J."/>
            <person name="Satoh N."/>
            <person name="Yu J.K."/>
            <person name="Putnam N.H."/>
            <person name="Green R.E."/>
            <person name="Rokhsar D.S."/>
        </authorList>
    </citation>
    <scope>NUCLEOTIDE SEQUENCE [LARGE SCALE GENOMIC DNA]</scope>
    <source>
        <strain evidence="2">S238N-H82</strain>
    </source>
</reference>
<dbReference type="GO" id="GO:0006812">
    <property type="term" value="P:monoatomic cation transport"/>
    <property type="evidence" value="ECO:0007669"/>
    <property type="project" value="InterPro"/>
</dbReference>
<dbReference type="RefSeq" id="XP_035660549.1">
    <property type="nucleotide sequence ID" value="XM_035804656.1"/>
</dbReference>
<organism evidence="2 3">
    <name type="scientific">Branchiostoma floridae</name>
    <name type="common">Florida lancelet</name>
    <name type="synonym">Amphioxus</name>
    <dbReference type="NCBI Taxonomy" id="7739"/>
    <lineage>
        <taxon>Eukaryota</taxon>
        <taxon>Metazoa</taxon>
        <taxon>Chordata</taxon>
        <taxon>Cephalochordata</taxon>
        <taxon>Leptocardii</taxon>
        <taxon>Amphioxiformes</taxon>
        <taxon>Branchiostomatidae</taxon>
        <taxon>Branchiostoma</taxon>
    </lineage>
</organism>
<proteinExistence type="predicted"/>
<dbReference type="Proteomes" id="UP000001554">
    <property type="component" value="Chromosome 18"/>
</dbReference>
<feature type="transmembrane region" description="Helical" evidence="1">
    <location>
        <begin position="262"/>
        <end position="283"/>
    </location>
</feature>
<dbReference type="PANTHER" id="PTHR15759:SF6">
    <property type="entry name" value="INNEXIN"/>
    <property type="match status" value="1"/>
</dbReference>
<feature type="transmembrane region" description="Helical" evidence="1">
    <location>
        <begin position="124"/>
        <end position="146"/>
    </location>
</feature>
<dbReference type="InterPro" id="IPR039099">
    <property type="entry name" value="Pannexin"/>
</dbReference>
<accession>A0A9J7HJ13</accession>
<sequence length="381" mass="43564">MLSETDMDPGILRDLFTQGLFSQTDPTRLHAELWADYMSKVMTTWLPMLMATVLVGRDLFGAGTQCFPVNLTHTQPGTNMTSADNTSYAPKPVLNEISDYSRQLAEYVNVYCAQQDHYQSSTMFSYQLFTIMLVIQAGVLYAPMLLWNVTTARKILCHLRFLLHDTDLLYHRHRGDQEARGGYEQSELVKNVNIWIKHDSLYKHYMMKQLVTTVCLGIFITIYCTIPSLTASNIHDEFLCSVKDRFTVDCAVPSATVHRCVWFTNLVLLFLNVSCIVGHVVTLRYNHFYGTHQPFRELGITLDKPPLNDAHLIHMFLRANIESNDKYNYVKVLEDVVSENDPSMNTTNTAYSVRNETNSPLDHSPSLGPTRRQYICYESGV</sequence>
<dbReference type="GO" id="GO:0015267">
    <property type="term" value="F:channel activity"/>
    <property type="evidence" value="ECO:0007669"/>
    <property type="project" value="InterPro"/>
</dbReference>
<keyword evidence="1" id="KW-0812">Transmembrane</keyword>
<gene>
    <name evidence="3" type="primary">LOC118405257</name>
</gene>
<reference evidence="3" key="2">
    <citation type="submission" date="2025-08" db="UniProtKB">
        <authorList>
            <consortium name="RefSeq"/>
        </authorList>
    </citation>
    <scope>IDENTIFICATION</scope>
    <source>
        <strain evidence="3">S238N-H82</strain>
        <tissue evidence="3">Testes</tissue>
    </source>
</reference>